<dbReference type="EMBL" id="VRSV01000001">
    <property type="protein sequence ID" value="TXK12588.1"/>
    <property type="molecule type" value="Genomic_DNA"/>
</dbReference>
<feature type="compositionally biased region" description="Basic and acidic residues" evidence="1">
    <location>
        <begin position="81"/>
        <end position="97"/>
    </location>
</feature>
<accession>A0A5C8I0D8</accession>
<comment type="caution">
    <text evidence="3">The sequence shown here is derived from an EMBL/GenBank/DDBJ whole genome shotgun (WGS) entry which is preliminary data.</text>
</comment>
<evidence type="ECO:0000259" key="2">
    <source>
        <dbReference type="PROSITE" id="PS50043"/>
    </source>
</evidence>
<dbReference type="Gene3D" id="1.10.10.10">
    <property type="entry name" value="Winged helix-like DNA-binding domain superfamily/Winged helix DNA-binding domain"/>
    <property type="match status" value="1"/>
</dbReference>
<dbReference type="Proteomes" id="UP000321034">
    <property type="component" value="Unassembled WGS sequence"/>
</dbReference>
<keyword evidence="4" id="KW-1185">Reference proteome</keyword>
<feature type="region of interest" description="Disordered" evidence="1">
    <location>
        <begin position="72"/>
        <end position="97"/>
    </location>
</feature>
<dbReference type="SUPFAM" id="SSF52540">
    <property type="entry name" value="P-loop containing nucleoside triphosphate hydrolases"/>
    <property type="match status" value="1"/>
</dbReference>
<dbReference type="AlphaFoldDB" id="A0A5C8I0D8"/>
<dbReference type="CDD" id="cd06170">
    <property type="entry name" value="LuxR_C_like"/>
    <property type="match status" value="1"/>
</dbReference>
<dbReference type="Pfam" id="PF00196">
    <property type="entry name" value="GerE"/>
    <property type="match status" value="1"/>
</dbReference>
<evidence type="ECO:0000256" key="1">
    <source>
        <dbReference type="SAM" id="MobiDB-lite"/>
    </source>
</evidence>
<dbReference type="InterPro" id="IPR036388">
    <property type="entry name" value="WH-like_DNA-bd_sf"/>
</dbReference>
<reference evidence="3 4" key="1">
    <citation type="submission" date="2019-08" db="EMBL/GenBank/DDBJ databases">
        <authorList>
            <person name="Dong K."/>
        </authorList>
    </citation>
    <scope>NUCLEOTIDE SEQUENCE [LARGE SCALE GENOMIC DNA]</scope>
    <source>
        <strain evidence="3 4">JCM14558</strain>
    </source>
</reference>
<dbReference type="GO" id="GO:0003677">
    <property type="term" value="F:DNA binding"/>
    <property type="evidence" value="ECO:0007669"/>
    <property type="project" value="InterPro"/>
</dbReference>
<dbReference type="InterPro" id="IPR027417">
    <property type="entry name" value="P-loop_NTPase"/>
</dbReference>
<proteinExistence type="predicted"/>
<evidence type="ECO:0000313" key="4">
    <source>
        <dbReference type="Proteomes" id="UP000321034"/>
    </source>
</evidence>
<dbReference type="GO" id="GO:0006355">
    <property type="term" value="P:regulation of DNA-templated transcription"/>
    <property type="evidence" value="ECO:0007669"/>
    <property type="project" value="InterPro"/>
</dbReference>
<dbReference type="PRINTS" id="PR00038">
    <property type="entry name" value="HTHLUXR"/>
</dbReference>
<feature type="domain" description="HTH luxR-type" evidence="2">
    <location>
        <begin position="801"/>
        <end position="866"/>
    </location>
</feature>
<sequence length="878" mass="92433">MSIRNIRDDEGVIGDDRDVARVIDLLETGTSIVLVGPLGSGKSHFLRQVINRLSTTEGEPLVLRSIGPHASVPHGALTASRDPRAARLRDGQPEETERPIVIIDDAQELDPASVAAVVRAVYSAHATALFGLTVTREGSTRPVDGSPDAAQMATDLWLRGLAERIDLAALTPRDADLLLDLFAAPELDAMTRAAIVALADGSRMLLRELAAEAGHALRHGRDPIDAMRDSSPNGRLSDALAAHVAQLTAVERSTLATLGRVPGISRADAARFLPTGALDSLVNARLVHDDATPTHRLTANAALAHEVERRMGADAVAPLLDGAIRRMFAPSSEWWCPPLAILAARSWLQESPLGPGYDSVAPQTRAKASLEAARRANDEGEPAEAIAHASLGLRDDDDALLLLEHAFARAAQGGTIDVDALIERLSRTPVDAATLLRCVRVVGLAGPTNADALDAAVDRVATLGCPDARGSAELEMMRADILGARMDWRSAVTIAEAVFAQQSNSTSLRVRAAGLAGLGHACLGAVSKAQTWFLRAHRTAGERGGITPITTVERLRIACNEIVAGAVAGTDLGPVLARLGGEVDAAARQGDAESAATAGLVLSCAYAVTGEPDRAARELDAAVRRARPPAAADMVPLAQIAVAHSLALFDHAEEARQLLDRMDHAAFDGLPTLEHARLVAETYVFTALGQPAEALDAARSAATASETAPALQARDLFQMVALGDGDDALPRMQRMAATSEAPATQRLSAAAEALSDHDGFDPDLVAAMRRATTWGDNGTARGIRIARETSATSATPRDSMAADSDLELTRREREIAMLVGEGLGNREIAERLYLSVRTVESHVYQARAKLGAASRGELGRTVAPRGGASQKAHTVRGL</sequence>
<dbReference type="SUPFAM" id="SSF46894">
    <property type="entry name" value="C-terminal effector domain of the bipartite response regulators"/>
    <property type="match status" value="1"/>
</dbReference>
<dbReference type="InterPro" id="IPR016032">
    <property type="entry name" value="Sig_transdc_resp-reg_C-effctor"/>
</dbReference>
<dbReference type="SMART" id="SM00421">
    <property type="entry name" value="HTH_LUXR"/>
    <property type="match status" value="1"/>
</dbReference>
<dbReference type="RefSeq" id="WP_147893302.1">
    <property type="nucleotide sequence ID" value="NZ_BAAANR010000001.1"/>
</dbReference>
<dbReference type="PROSITE" id="PS50043">
    <property type="entry name" value="HTH_LUXR_2"/>
    <property type="match status" value="1"/>
</dbReference>
<name>A0A5C8I0D8_9MICO</name>
<dbReference type="InterPro" id="IPR000792">
    <property type="entry name" value="Tscrpt_reg_LuxR_C"/>
</dbReference>
<dbReference type="OrthoDB" id="3197423at2"/>
<evidence type="ECO:0000313" key="3">
    <source>
        <dbReference type="EMBL" id="TXK12588.1"/>
    </source>
</evidence>
<gene>
    <name evidence="3" type="ORF">FVP77_03715</name>
</gene>
<protein>
    <recommendedName>
        <fullName evidence="2">HTH luxR-type domain-containing protein</fullName>
    </recommendedName>
</protein>
<organism evidence="3 4">
    <name type="scientific">Microbacterium hatanonis</name>
    <dbReference type="NCBI Taxonomy" id="404366"/>
    <lineage>
        <taxon>Bacteria</taxon>
        <taxon>Bacillati</taxon>
        <taxon>Actinomycetota</taxon>
        <taxon>Actinomycetes</taxon>
        <taxon>Micrococcales</taxon>
        <taxon>Microbacteriaceae</taxon>
        <taxon>Microbacterium</taxon>
    </lineage>
</organism>